<proteinExistence type="predicted"/>
<reference evidence="4 6" key="1">
    <citation type="submission" date="2015-07" db="EMBL/GenBank/DDBJ databases">
        <title>Genome of Polaribacter dokdonenesis DSW-5, isolated from seawater off Dokdo in Korea.</title>
        <authorList>
            <person name="Yoon K."/>
            <person name="Song J.Y."/>
            <person name="Kim J.F."/>
        </authorList>
    </citation>
    <scope>NUCLEOTIDE SEQUENCE [LARGE SCALE GENOMIC DNA]</scope>
    <source>
        <strain evidence="4 6">DSW-5</strain>
    </source>
</reference>
<evidence type="ECO:0000313" key="4">
    <source>
        <dbReference type="EMBL" id="KOY52749.1"/>
    </source>
</evidence>
<protein>
    <submittedName>
        <fullName evidence="4 5">Histidine kinase</fullName>
    </submittedName>
</protein>
<dbReference type="PANTHER" id="PTHR34220">
    <property type="entry name" value="SENSOR HISTIDINE KINASE YPDA"/>
    <property type="match status" value="1"/>
</dbReference>
<dbReference type="Proteomes" id="UP000183071">
    <property type="component" value="Unassembled WGS sequence"/>
</dbReference>
<dbReference type="InterPro" id="IPR010559">
    <property type="entry name" value="Sig_transdc_His_kin_internal"/>
</dbReference>
<dbReference type="EMBL" id="FNUE01000002">
    <property type="protein sequence ID" value="SEE51627.1"/>
    <property type="molecule type" value="Genomic_DNA"/>
</dbReference>
<dbReference type="InterPro" id="IPR050640">
    <property type="entry name" value="Bact_2-comp_sensor_kinase"/>
</dbReference>
<sequence length="456" mass="53040">MPSMNTNSRVVQNNMKEGVLVSLKITIIFAVVFTLINQDFDLLSIAYTFLISAMYSFGLGFAQGVINHALNTKWSWVEHTNARVWAGIISSVLYTIPIVLLINYVNFIIISNNNPDYFFSGNFMLMHVFYIILSFGVSAFLHARGFMMEWKKSVKQESTKQQIVAKTETAKFESLKNQLDPHFLFNSLNVLTSLIGENPNQAEKFTTKLSKVYRYVLEQRNKDLVPISEELRFAKTYMQLLEMRFEEAVKFNIPDDVTDQELKIVPLSLQLLLENAVKHNVVSPSKPLTINIYQEGSFLIIENNINPKEAIGKSTKVGLQNIADRYGLLTKQGVRIENNNKTFKVSLPLLYKMNEIMFTEDLENSKYVKAVERVEKLKEFYQNLASYCLVIPFLIFINLRFSPGFYWFWFPIFGWGIGLVFHFLEVNNYNIFLGRNWEERKIKEMMDEENQQKRLR</sequence>
<reference evidence="5 7" key="2">
    <citation type="submission" date="2016-10" db="EMBL/GenBank/DDBJ databases">
        <authorList>
            <person name="Varghese N."/>
            <person name="Submissions S."/>
        </authorList>
    </citation>
    <scope>NUCLEOTIDE SEQUENCE [LARGE SCALE GENOMIC DNA]</scope>
    <source>
        <strain evidence="5 7">DSW-5</strain>
    </source>
</reference>
<keyword evidence="1" id="KW-0812">Transmembrane</keyword>
<keyword evidence="7" id="KW-1185">Reference proteome</keyword>
<keyword evidence="1" id="KW-1133">Transmembrane helix</keyword>
<feature type="domain" description="Signal transduction histidine kinase internal region" evidence="2">
    <location>
        <begin position="170"/>
        <end position="248"/>
    </location>
</feature>
<gene>
    <name evidence="4" type="ORF">I602_2309</name>
    <name evidence="5" type="ORF">SAMN05444353_2084</name>
</gene>
<accession>A0A0M9CIC1</accession>
<feature type="transmembrane region" description="Helical" evidence="1">
    <location>
        <begin position="42"/>
        <end position="62"/>
    </location>
</feature>
<dbReference type="InterPro" id="IPR025698">
    <property type="entry name" value="2TM_dom"/>
</dbReference>
<evidence type="ECO:0000313" key="6">
    <source>
        <dbReference type="Proteomes" id="UP000037716"/>
    </source>
</evidence>
<dbReference type="PATRIC" id="fig|1300348.6.peg.2310"/>
<dbReference type="EMBL" id="LGBR01000001">
    <property type="protein sequence ID" value="KOY52749.1"/>
    <property type="molecule type" value="Genomic_DNA"/>
</dbReference>
<feature type="domain" description="2TM" evidence="3">
    <location>
        <begin position="369"/>
        <end position="447"/>
    </location>
</feature>
<dbReference type="STRING" id="1300348.I602_2309"/>
<evidence type="ECO:0000259" key="2">
    <source>
        <dbReference type="Pfam" id="PF06580"/>
    </source>
</evidence>
<organism evidence="4 6">
    <name type="scientific">Polaribacter dokdonensis DSW-5</name>
    <dbReference type="NCBI Taxonomy" id="1300348"/>
    <lineage>
        <taxon>Bacteria</taxon>
        <taxon>Pseudomonadati</taxon>
        <taxon>Bacteroidota</taxon>
        <taxon>Flavobacteriia</taxon>
        <taxon>Flavobacteriales</taxon>
        <taxon>Flavobacteriaceae</taxon>
    </lineage>
</organism>
<dbReference type="Gene3D" id="3.30.565.10">
    <property type="entry name" value="Histidine kinase-like ATPase, C-terminal domain"/>
    <property type="match status" value="1"/>
</dbReference>
<evidence type="ECO:0000259" key="3">
    <source>
        <dbReference type="Pfam" id="PF13239"/>
    </source>
</evidence>
<dbReference type="PANTHER" id="PTHR34220:SF7">
    <property type="entry name" value="SENSOR HISTIDINE KINASE YPDA"/>
    <property type="match status" value="1"/>
</dbReference>
<name>A0A0M9CIC1_9FLAO</name>
<dbReference type="Proteomes" id="UP000037716">
    <property type="component" value="Unassembled WGS sequence"/>
</dbReference>
<dbReference type="GO" id="GO:0016020">
    <property type="term" value="C:membrane"/>
    <property type="evidence" value="ECO:0007669"/>
    <property type="project" value="InterPro"/>
</dbReference>
<dbReference type="Pfam" id="PF13239">
    <property type="entry name" value="2TM"/>
    <property type="match status" value="1"/>
</dbReference>
<keyword evidence="4" id="KW-0418">Kinase</keyword>
<feature type="transmembrane region" description="Helical" evidence="1">
    <location>
        <begin position="380"/>
        <end position="399"/>
    </location>
</feature>
<dbReference type="AlphaFoldDB" id="A0A0M9CIC1"/>
<dbReference type="InterPro" id="IPR036890">
    <property type="entry name" value="HATPase_C_sf"/>
</dbReference>
<feature type="transmembrane region" description="Helical" evidence="1">
    <location>
        <begin position="18"/>
        <end position="36"/>
    </location>
</feature>
<dbReference type="Pfam" id="PF06580">
    <property type="entry name" value="His_kinase"/>
    <property type="match status" value="1"/>
</dbReference>
<evidence type="ECO:0000313" key="7">
    <source>
        <dbReference type="Proteomes" id="UP000183071"/>
    </source>
</evidence>
<dbReference type="GO" id="GO:0000155">
    <property type="term" value="F:phosphorelay sensor kinase activity"/>
    <property type="evidence" value="ECO:0007669"/>
    <property type="project" value="InterPro"/>
</dbReference>
<keyword evidence="4" id="KW-0808">Transferase</keyword>
<feature type="transmembrane region" description="Helical" evidence="1">
    <location>
        <begin position="83"/>
        <end position="104"/>
    </location>
</feature>
<comment type="caution">
    <text evidence="4">The sequence shown here is derived from an EMBL/GenBank/DDBJ whole genome shotgun (WGS) entry which is preliminary data.</text>
</comment>
<evidence type="ECO:0000256" key="1">
    <source>
        <dbReference type="SAM" id="Phobius"/>
    </source>
</evidence>
<keyword evidence="1" id="KW-0472">Membrane</keyword>
<feature type="transmembrane region" description="Helical" evidence="1">
    <location>
        <begin position="124"/>
        <end position="143"/>
    </location>
</feature>
<feature type="transmembrane region" description="Helical" evidence="1">
    <location>
        <begin position="405"/>
        <end position="424"/>
    </location>
</feature>
<evidence type="ECO:0000313" key="5">
    <source>
        <dbReference type="EMBL" id="SEE51627.1"/>
    </source>
</evidence>